<comment type="caution">
    <text evidence="3">The sequence shown here is derived from an EMBL/GenBank/DDBJ whole genome shotgun (WGS) entry which is preliminary data.</text>
</comment>
<dbReference type="EMBL" id="VCKX01000195">
    <property type="protein sequence ID" value="TMR26530.1"/>
    <property type="molecule type" value="Genomic_DNA"/>
</dbReference>
<feature type="region of interest" description="Disordered" evidence="1">
    <location>
        <begin position="1"/>
        <end position="44"/>
    </location>
</feature>
<evidence type="ECO:0000256" key="1">
    <source>
        <dbReference type="SAM" id="MobiDB-lite"/>
    </source>
</evidence>
<dbReference type="PANTHER" id="PTHR47691:SF3">
    <property type="entry name" value="HTH-TYPE TRANSCRIPTIONAL REGULATOR RV0890C-RELATED"/>
    <property type="match status" value="1"/>
</dbReference>
<evidence type="ECO:0000313" key="3">
    <source>
        <dbReference type="EMBL" id="TMR26530.1"/>
    </source>
</evidence>
<dbReference type="InterPro" id="IPR002182">
    <property type="entry name" value="NB-ARC"/>
</dbReference>
<proteinExistence type="predicted"/>
<dbReference type="SUPFAM" id="SSF52540">
    <property type="entry name" value="P-loop containing nucleoside triphosphate hydrolases"/>
    <property type="match status" value="1"/>
</dbReference>
<dbReference type="InterPro" id="IPR027417">
    <property type="entry name" value="P-loop_NTPase"/>
</dbReference>
<dbReference type="PRINTS" id="PR00364">
    <property type="entry name" value="DISEASERSIST"/>
</dbReference>
<feature type="region of interest" description="Disordered" evidence="1">
    <location>
        <begin position="478"/>
        <end position="523"/>
    </location>
</feature>
<dbReference type="Gene3D" id="3.40.50.300">
    <property type="entry name" value="P-loop containing nucleotide triphosphate hydrolases"/>
    <property type="match status" value="1"/>
</dbReference>
<evidence type="ECO:0000313" key="4">
    <source>
        <dbReference type="Proteomes" id="UP000306628"/>
    </source>
</evidence>
<dbReference type="PANTHER" id="PTHR47691">
    <property type="entry name" value="REGULATOR-RELATED"/>
    <property type="match status" value="1"/>
</dbReference>
<reference evidence="3 4" key="1">
    <citation type="submission" date="2019-05" db="EMBL/GenBank/DDBJ databases">
        <title>Draft genome sequence of Nonomuraea zeae DSM 100528.</title>
        <authorList>
            <person name="Saricaoglu S."/>
            <person name="Isik K."/>
        </authorList>
    </citation>
    <scope>NUCLEOTIDE SEQUENCE [LARGE SCALE GENOMIC DNA]</scope>
    <source>
        <strain evidence="3 4">DSM 100528</strain>
    </source>
</reference>
<dbReference type="Proteomes" id="UP000306628">
    <property type="component" value="Unassembled WGS sequence"/>
</dbReference>
<organism evidence="3 4">
    <name type="scientific">Nonomuraea zeae</name>
    <dbReference type="NCBI Taxonomy" id="1642303"/>
    <lineage>
        <taxon>Bacteria</taxon>
        <taxon>Bacillati</taxon>
        <taxon>Actinomycetota</taxon>
        <taxon>Actinomycetes</taxon>
        <taxon>Streptosporangiales</taxon>
        <taxon>Streptosporangiaceae</taxon>
        <taxon>Nonomuraea</taxon>
    </lineage>
</organism>
<feature type="compositionally biased region" description="Polar residues" evidence="1">
    <location>
        <begin position="14"/>
        <end position="37"/>
    </location>
</feature>
<gene>
    <name evidence="3" type="ORF">ETD85_42280</name>
</gene>
<keyword evidence="4" id="KW-1185">Reference proteome</keyword>
<dbReference type="AlphaFoldDB" id="A0A5S4GJS0"/>
<accession>A0A5S4GJS0</accession>
<dbReference type="GO" id="GO:0043531">
    <property type="term" value="F:ADP binding"/>
    <property type="evidence" value="ECO:0007669"/>
    <property type="project" value="InterPro"/>
</dbReference>
<feature type="region of interest" description="Disordered" evidence="1">
    <location>
        <begin position="434"/>
        <end position="464"/>
    </location>
</feature>
<feature type="domain" description="NB-ARC" evidence="2">
    <location>
        <begin position="84"/>
        <end position="218"/>
    </location>
</feature>
<name>A0A5S4GJS0_9ACTN</name>
<protein>
    <recommendedName>
        <fullName evidence="2">NB-ARC domain-containing protein</fullName>
    </recommendedName>
</protein>
<dbReference type="Pfam" id="PF00931">
    <property type="entry name" value="NB-ARC"/>
    <property type="match status" value="1"/>
</dbReference>
<evidence type="ECO:0000259" key="2">
    <source>
        <dbReference type="Pfam" id="PF00931"/>
    </source>
</evidence>
<sequence>MLESTAGRCRRQGTSRTVIAQVSPSASSGDKSTNELSGSVHGPAIQAGSISGGVQIHWQEPSAPVVPRQLPPATSRFIGRKGALSALDKALDEGGPGLGAIYAISGMAGIGKTTLALHWAHRVSHRFPHGHLYVNLRGFDPGGAPVAPSDALKGFIAALGIRPDNIPFEVDDRIALYRSLLDGRRVLVILDNALGTDQVRPLLPGSPTCTAIVTSRNKLGALVADHGAVPVAMKLPGRREAAKILVRHLNNERVEAERSAAATLVELCGRLPLALSIVGARAAIYNWSLESLTEDLRSERDRLYALDLHDSETTNVASVFSWSYRNLSPGPARLFRLLGLASGPEISLAGAASLADKSLLHARQLLGVLVEANLVSEVTRDRFRVHDLLRTFAADQLEHDETAESCREALLRFHDFLLRAADAADRAIAPNRPASTCRLLPGASPRQCSPPMKRPSAGSKSSTPAWWRPCTMLCVTGSTRMRGGSPGRSASTSTAAVTRPTGCTPAKPACKPRRDSATVRPKR</sequence>
<dbReference type="OrthoDB" id="5521887at2"/>